<feature type="region of interest" description="Disordered" evidence="1">
    <location>
        <begin position="28"/>
        <end position="83"/>
    </location>
</feature>
<feature type="compositionally biased region" description="Pro residues" evidence="1">
    <location>
        <begin position="67"/>
        <end position="83"/>
    </location>
</feature>
<evidence type="ECO:0000313" key="2">
    <source>
        <dbReference type="EMBL" id="GIL48689.1"/>
    </source>
</evidence>
<evidence type="ECO:0000313" key="3">
    <source>
        <dbReference type="Proteomes" id="UP000747399"/>
    </source>
</evidence>
<comment type="caution">
    <text evidence="2">The sequence shown here is derived from an EMBL/GenBank/DDBJ whole genome shotgun (WGS) entry which is preliminary data.</text>
</comment>
<dbReference type="AlphaFoldDB" id="A0A8J4AVW2"/>
<gene>
    <name evidence="2" type="ORF">Vafri_5150</name>
</gene>
<name>A0A8J4AVW2_9CHLO</name>
<dbReference type="Proteomes" id="UP000747399">
    <property type="component" value="Unassembled WGS sequence"/>
</dbReference>
<sequence>MLVAASMAAVKNDVALLALPPLLRSWSLPAIPPPPAAEADAAEAVGNGDVALDGDRDKGEEDDCMPTAPPPEPRPPPPPPGVPPLLFLAISTGVWLNGTPPITSPPPLPPPPRAAARNPGCAFPRYRTAASEPRIKAQLIAATRATDVRTSAVLSGRSTIASGQHTANRTSHISPLSSAPVLHSLCQPRSAATTRLISQMVRAAASI</sequence>
<accession>A0A8J4AVW2</accession>
<evidence type="ECO:0000256" key="1">
    <source>
        <dbReference type="SAM" id="MobiDB-lite"/>
    </source>
</evidence>
<proteinExistence type="predicted"/>
<reference evidence="2" key="1">
    <citation type="journal article" date="2021" name="Proc. Natl. Acad. Sci. U.S.A.">
        <title>Three genomes in the algal genus Volvox reveal the fate of a haploid sex-determining region after a transition to homothallism.</title>
        <authorList>
            <person name="Yamamoto K."/>
            <person name="Hamaji T."/>
            <person name="Kawai-Toyooka H."/>
            <person name="Matsuzaki R."/>
            <person name="Takahashi F."/>
            <person name="Nishimura Y."/>
            <person name="Kawachi M."/>
            <person name="Noguchi H."/>
            <person name="Minakuchi Y."/>
            <person name="Umen J.G."/>
            <person name="Toyoda A."/>
            <person name="Nozaki H."/>
        </authorList>
    </citation>
    <scope>NUCLEOTIDE SEQUENCE</scope>
    <source>
        <strain evidence="2">NIES-3780</strain>
    </source>
</reference>
<organism evidence="2 3">
    <name type="scientific">Volvox africanus</name>
    <dbReference type="NCBI Taxonomy" id="51714"/>
    <lineage>
        <taxon>Eukaryota</taxon>
        <taxon>Viridiplantae</taxon>
        <taxon>Chlorophyta</taxon>
        <taxon>core chlorophytes</taxon>
        <taxon>Chlorophyceae</taxon>
        <taxon>CS clade</taxon>
        <taxon>Chlamydomonadales</taxon>
        <taxon>Volvocaceae</taxon>
        <taxon>Volvox</taxon>
    </lineage>
</organism>
<dbReference type="EMBL" id="BNCO01000006">
    <property type="protein sequence ID" value="GIL48689.1"/>
    <property type="molecule type" value="Genomic_DNA"/>
</dbReference>
<keyword evidence="3" id="KW-1185">Reference proteome</keyword>
<protein>
    <submittedName>
        <fullName evidence="2">Uncharacterized protein</fullName>
    </submittedName>
</protein>